<evidence type="ECO:0000259" key="4">
    <source>
        <dbReference type="Pfam" id="PF00149"/>
    </source>
</evidence>
<evidence type="ECO:0000313" key="5">
    <source>
        <dbReference type="EMBL" id="RXH54372.1"/>
    </source>
</evidence>
<evidence type="ECO:0000256" key="3">
    <source>
        <dbReference type="SAM" id="SignalP"/>
    </source>
</evidence>
<dbReference type="PANTHER" id="PTHR10161">
    <property type="entry name" value="TARTRATE-RESISTANT ACID PHOSPHATASE TYPE 5"/>
    <property type="match status" value="1"/>
</dbReference>
<feature type="domain" description="Calcineurin-like phosphoesterase" evidence="4">
    <location>
        <begin position="47"/>
        <end position="258"/>
    </location>
</feature>
<dbReference type="Proteomes" id="UP000289437">
    <property type="component" value="Unassembled WGS sequence"/>
</dbReference>
<proteinExistence type="predicted"/>
<keyword evidence="1 3" id="KW-0732">Signal</keyword>
<evidence type="ECO:0000256" key="2">
    <source>
        <dbReference type="ARBA" id="ARBA00022801"/>
    </source>
</evidence>
<dbReference type="OrthoDB" id="9809781at2"/>
<evidence type="ECO:0000256" key="1">
    <source>
        <dbReference type="ARBA" id="ARBA00022729"/>
    </source>
</evidence>
<feature type="signal peptide" evidence="3">
    <location>
        <begin position="1"/>
        <end position="20"/>
    </location>
</feature>
<dbReference type="InterPro" id="IPR006311">
    <property type="entry name" value="TAT_signal"/>
</dbReference>
<gene>
    <name evidence="5" type="ORF">GRAN_4668</name>
</gene>
<dbReference type="AlphaFoldDB" id="A0A4Q0SVG6"/>
<accession>A0A4Q0SVG6</accession>
<sequence>MNKFTRRHFLQQSFSFSALALLASKGVLQAEAFAQVAPAPDSHHLFAVGDWGDENSQTQQKAVAAAMLGYKAKNNLTVENLLMLGDNWYGWLFGGEKSERWKSQFEDMYPASAFPGKCYAVLGNHDYEKRPSSKAEAQLAYAAEAHSRWTMPNRWYTFQFPESQPLIRVLALDSNFPETRERGFLHNPTLIQSQVDEQLTWLKNELAKPSQAPFTVVMAHHPIFSNGDHGDTPALIRDWNKLLLDNRVHLYLCGHDHDLQHLEFEGSPMSYVISGGGGAALHPLKISPARRGPYGMQVAGFTHLEVSASQMTIRQIDSSGAVLHSFVKYPDGRVALG</sequence>
<dbReference type="SUPFAM" id="SSF56300">
    <property type="entry name" value="Metallo-dependent phosphatases"/>
    <property type="match status" value="1"/>
</dbReference>
<reference evidence="5 6" key="1">
    <citation type="submission" date="2018-11" db="EMBL/GenBank/DDBJ databases">
        <authorList>
            <person name="Mardanov A.V."/>
            <person name="Ravin N.V."/>
            <person name="Dedysh S.N."/>
        </authorList>
    </citation>
    <scope>NUCLEOTIDE SEQUENCE [LARGE SCALE GENOMIC DNA]</scope>
    <source>
        <strain evidence="5 6">AF10</strain>
    </source>
</reference>
<evidence type="ECO:0000313" key="6">
    <source>
        <dbReference type="Proteomes" id="UP000289437"/>
    </source>
</evidence>
<dbReference type="EMBL" id="RDSM01000004">
    <property type="protein sequence ID" value="RXH54372.1"/>
    <property type="molecule type" value="Genomic_DNA"/>
</dbReference>
<comment type="caution">
    <text evidence="5">The sequence shown here is derived from an EMBL/GenBank/DDBJ whole genome shotgun (WGS) entry which is preliminary data.</text>
</comment>
<protein>
    <submittedName>
        <fullName evidence="5">Tartrate-resistant acid phosphatase type 5</fullName>
    </submittedName>
</protein>
<dbReference type="InterPro" id="IPR051558">
    <property type="entry name" value="Metallophosphoesterase_PAP"/>
</dbReference>
<dbReference type="PROSITE" id="PS51318">
    <property type="entry name" value="TAT"/>
    <property type="match status" value="1"/>
</dbReference>
<dbReference type="PANTHER" id="PTHR10161:SF14">
    <property type="entry name" value="TARTRATE-RESISTANT ACID PHOSPHATASE TYPE 5"/>
    <property type="match status" value="1"/>
</dbReference>
<reference evidence="6" key="2">
    <citation type="submission" date="2019-02" db="EMBL/GenBank/DDBJ databases">
        <title>Granulicella sibirica sp. nov., a psychrotolerant acidobacterium isolated from an organic soil layer in forested tundra, West Siberia.</title>
        <authorList>
            <person name="Oshkin I.Y."/>
            <person name="Kulichevskaya I.S."/>
            <person name="Rijpstra W.I.C."/>
            <person name="Sinninghe Damste J.S."/>
            <person name="Rakitin A.L."/>
            <person name="Ravin N.V."/>
            <person name="Dedysh S.N."/>
        </authorList>
    </citation>
    <scope>NUCLEOTIDE SEQUENCE [LARGE SCALE GENOMIC DNA]</scope>
    <source>
        <strain evidence="6">AF10</strain>
    </source>
</reference>
<dbReference type="Gene3D" id="3.60.21.10">
    <property type="match status" value="1"/>
</dbReference>
<dbReference type="Pfam" id="PF00149">
    <property type="entry name" value="Metallophos"/>
    <property type="match status" value="1"/>
</dbReference>
<feature type="chain" id="PRO_5021022688" evidence="3">
    <location>
        <begin position="21"/>
        <end position="337"/>
    </location>
</feature>
<name>A0A4Q0SVG6_9BACT</name>
<dbReference type="RefSeq" id="WP_128915267.1">
    <property type="nucleotide sequence ID" value="NZ_RDSM01000004.1"/>
</dbReference>
<keyword evidence="6" id="KW-1185">Reference proteome</keyword>
<dbReference type="GO" id="GO:0016787">
    <property type="term" value="F:hydrolase activity"/>
    <property type="evidence" value="ECO:0007669"/>
    <property type="project" value="UniProtKB-KW"/>
</dbReference>
<dbReference type="InterPro" id="IPR004843">
    <property type="entry name" value="Calcineurin-like_PHP"/>
</dbReference>
<organism evidence="5 6">
    <name type="scientific">Granulicella sibirica</name>
    <dbReference type="NCBI Taxonomy" id="2479048"/>
    <lineage>
        <taxon>Bacteria</taxon>
        <taxon>Pseudomonadati</taxon>
        <taxon>Acidobacteriota</taxon>
        <taxon>Terriglobia</taxon>
        <taxon>Terriglobales</taxon>
        <taxon>Acidobacteriaceae</taxon>
        <taxon>Granulicella</taxon>
    </lineage>
</organism>
<keyword evidence="2" id="KW-0378">Hydrolase</keyword>
<dbReference type="InterPro" id="IPR029052">
    <property type="entry name" value="Metallo-depent_PP-like"/>
</dbReference>